<dbReference type="EMBL" id="BAAAHQ010000011">
    <property type="protein sequence ID" value="GAA0925977.1"/>
    <property type="molecule type" value="Genomic_DNA"/>
</dbReference>
<name>A0ABP3ZRP2_9ACTN</name>
<evidence type="ECO:0000256" key="1">
    <source>
        <dbReference type="SAM" id="SignalP"/>
    </source>
</evidence>
<feature type="chain" id="PRO_5046026473" description="Secreted protein" evidence="1">
    <location>
        <begin position="24"/>
        <end position="151"/>
    </location>
</feature>
<dbReference type="RefSeq" id="WP_343950232.1">
    <property type="nucleotide sequence ID" value="NZ_BAAAHQ010000011.1"/>
</dbReference>
<keyword evidence="1" id="KW-0732">Signal</keyword>
<sequence length="151" mass="16788">MRIITIMITIGVLGLPMATTAHAEAGTSVASPDDCDGNGVMGRFRAVGSGASFDYRGRRVELQNESIFDRYSRAEIKSGRQSGDRVWVDRSHRRFPADRKGIIGRTEAEARGWKQCGPFTWRTQSVFNNYYAARACARIGGTSKCGKWYLD</sequence>
<protein>
    <recommendedName>
        <fullName evidence="4">Secreted protein</fullName>
    </recommendedName>
</protein>
<feature type="signal peptide" evidence="1">
    <location>
        <begin position="1"/>
        <end position="23"/>
    </location>
</feature>
<dbReference type="Proteomes" id="UP001501578">
    <property type="component" value="Unassembled WGS sequence"/>
</dbReference>
<evidence type="ECO:0000313" key="3">
    <source>
        <dbReference type="Proteomes" id="UP001501578"/>
    </source>
</evidence>
<evidence type="ECO:0000313" key="2">
    <source>
        <dbReference type="EMBL" id="GAA0925977.1"/>
    </source>
</evidence>
<keyword evidence="3" id="KW-1185">Reference proteome</keyword>
<proteinExistence type="predicted"/>
<organism evidence="2 3">
    <name type="scientific">Nonomuraea longicatena</name>
    <dbReference type="NCBI Taxonomy" id="83682"/>
    <lineage>
        <taxon>Bacteria</taxon>
        <taxon>Bacillati</taxon>
        <taxon>Actinomycetota</taxon>
        <taxon>Actinomycetes</taxon>
        <taxon>Streptosporangiales</taxon>
        <taxon>Streptosporangiaceae</taxon>
        <taxon>Nonomuraea</taxon>
    </lineage>
</organism>
<accession>A0ABP3ZRP2</accession>
<evidence type="ECO:0008006" key="4">
    <source>
        <dbReference type="Google" id="ProtNLM"/>
    </source>
</evidence>
<comment type="caution">
    <text evidence="2">The sequence shown here is derived from an EMBL/GenBank/DDBJ whole genome shotgun (WGS) entry which is preliminary data.</text>
</comment>
<gene>
    <name evidence="2" type="ORF">GCM10009560_27740</name>
</gene>
<reference evidence="3" key="1">
    <citation type="journal article" date="2019" name="Int. J. Syst. Evol. Microbiol.">
        <title>The Global Catalogue of Microorganisms (GCM) 10K type strain sequencing project: providing services to taxonomists for standard genome sequencing and annotation.</title>
        <authorList>
            <consortium name="The Broad Institute Genomics Platform"/>
            <consortium name="The Broad Institute Genome Sequencing Center for Infectious Disease"/>
            <person name="Wu L."/>
            <person name="Ma J."/>
        </authorList>
    </citation>
    <scope>NUCLEOTIDE SEQUENCE [LARGE SCALE GENOMIC DNA]</scope>
    <source>
        <strain evidence="3">JCM 11136</strain>
    </source>
</reference>